<name>A0AB40D7A5_DROSZ</name>
<feature type="transmembrane region" description="Helical" evidence="13">
    <location>
        <begin position="556"/>
        <end position="580"/>
    </location>
</feature>
<accession>A0AB40D7A5</accession>
<evidence type="ECO:0000313" key="15">
    <source>
        <dbReference type="Proteomes" id="UP001652628"/>
    </source>
</evidence>
<dbReference type="SUPFAM" id="SSF81324">
    <property type="entry name" value="Voltage-gated potassium channels"/>
    <property type="match status" value="1"/>
</dbReference>
<dbReference type="GO" id="GO:0034702">
    <property type="term" value="C:monoatomic ion channel complex"/>
    <property type="evidence" value="ECO:0007669"/>
    <property type="project" value="UniProtKB-KW"/>
</dbReference>
<keyword evidence="5 13" id="KW-0812">Transmembrane</keyword>
<evidence type="ECO:0000256" key="13">
    <source>
        <dbReference type="SAM" id="Phobius"/>
    </source>
</evidence>
<keyword evidence="11 13" id="KW-0472">Membrane</keyword>
<evidence type="ECO:0000256" key="12">
    <source>
        <dbReference type="ARBA" id="ARBA00023303"/>
    </source>
</evidence>
<dbReference type="InterPro" id="IPR018490">
    <property type="entry name" value="cNMP-bd_dom_sf"/>
</dbReference>
<dbReference type="Pfam" id="PF00520">
    <property type="entry name" value="Ion_trans"/>
    <property type="match status" value="1"/>
</dbReference>
<dbReference type="PANTHER" id="PTHR10217:SF548">
    <property type="entry name" value="GH12235P"/>
    <property type="match status" value="1"/>
</dbReference>
<evidence type="ECO:0000256" key="8">
    <source>
        <dbReference type="ARBA" id="ARBA00022958"/>
    </source>
</evidence>
<keyword evidence="8" id="KW-0630">Potassium</keyword>
<keyword evidence="10" id="KW-0406">Ion transport</keyword>
<dbReference type="InterPro" id="IPR005821">
    <property type="entry name" value="Ion_trans_dom"/>
</dbReference>
<dbReference type="GO" id="GO:0005886">
    <property type="term" value="C:plasma membrane"/>
    <property type="evidence" value="ECO:0007669"/>
    <property type="project" value="UniProtKB-SubCell"/>
</dbReference>
<evidence type="ECO:0000313" key="18">
    <source>
        <dbReference type="RefSeq" id="XP_065719302.1"/>
    </source>
</evidence>
<dbReference type="Gene3D" id="2.60.120.10">
    <property type="entry name" value="Jelly Rolls"/>
    <property type="match status" value="1"/>
</dbReference>
<dbReference type="Gene3D" id="1.10.287.70">
    <property type="match status" value="1"/>
</dbReference>
<dbReference type="PRINTS" id="PR01463">
    <property type="entry name" value="EAGCHANLFMLY"/>
</dbReference>
<dbReference type="FunFam" id="1.10.287.70:FF:000020">
    <property type="entry name" value="Potassium channel, voltage-gated eag-related subfamily H, member 7"/>
    <property type="match status" value="1"/>
</dbReference>
<proteinExistence type="predicted"/>
<dbReference type="PROSITE" id="PS50042">
    <property type="entry name" value="CNMP_BINDING_3"/>
    <property type="match status" value="1"/>
</dbReference>
<evidence type="ECO:0000259" key="14">
    <source>
        <dbReference type="PROSITE" id="PS50042"/>
    </source>
</evidence>
<evidence type="ECO:0000256" key="7">
    <source>
        <dbReference type="ARBA" id="ARBA00022882"/>
    </source>
</evidence>
<keyword evidence="3" id="KW-1003">Cell membrane</keyword>
<dbReference type="Gene3D" id="1.10.1200.260">
    <property type="match status" value="1"/>
</dbReference>
<dbReference type="PRINTS" id="PR01470">
    <property type="entry name" value="ERGCHANNEL"/>
</dbReference>
<dbReference type="RefSeq" id="XP_065719301.2">
    <property type="nucleotide sequence ID" value="XM_065863229.2"/>
</dbReference>
<keyword evidence="15" id="KW-1185">Reference proteome</keyword>
<evidence type="ECO:0000256" key="3">
    <source>
        <dbReference type="ARBA" id="ARBA00022475"/>
    </source>
</evidence>
<evidence type="ECO:0000313" key="17">
    <source>
        <dbReference type="RefSeq" id="XP_065719301.2"/>
    </source>
</evidence>
<evidence type="ECO:0000313" key="16">
    <source>
        <dbReference type="RefSeq" id="XP_065719299.2"/>
    </source>
</evidence>
<evidence type="ECO:0000256" key="2">
    <source>
        <dbReference type="ARBA" id="ARBA00022448"/>
    </source>
</evidence>
<dbReference type="InterPro" id="IPR003967">
    <property type="entry name" value="K_chnl_volt-dep_ERG"/>
</dbReference>
<reference evidence="18" key="1">
    <citation type="submission" date="2025-04" db="UniProtKB">
        <authorList>
            <consortium name="RefSeq"/>
        </authorList>
    </citation>
    <scope>IDENTIFICATION</scope>
    <source>
        <strain evidence="18">WT10</strain>
        <tissue evidence="18">Whole body</tissue>
    </source>
</reference>
<evidence type="ECO:0000256" key="11">
    <source>
        <dbReference type="ARBA" id="ARBA00023136"/>
    </source>
</evidence>
<dbReference type="CDD" id="cd00038">
    <property type="entry name" value="CAP_ED"/>
    <property type="match status" value="1"/>
</dbReference>
<sequence length="858" mass="98311">MSHKSCVELSEIRKLDKIVQQCELYMSNNNINDTTKKPPLTEFKRNWIVKPTQFVERELFSLMCNLNKIEKKQIFVSDILINASMFDDKKDSLSRFPNSVPDHSTLVYHKFIQSRPTNSDGTPELKINLKSKEKQSLKNTEDCFFLPPLLKKKNKRESLKKGIAVMGENQNQYNNNSNEFKLGQQKKHTSSKTWKKCIKCDKKKLYIKNYQTVSRRDCDLHCSYDPSLKKNSDIFQTHKGNSYECMFKNLKYNQSEKPAENVLGSSYEDMLDKEALLGSKSELKMQDPNEMITSLGGNILLDQKLQNNYYHKWTLLHYSPFKAVWDWVILILVMYTAIFTPYVAAFLLGEQDYQRRNNKYINSDPIVIIDLIVDVTFIVDILINFRTTFVNAQDEVVSHPGRIAVHYLSGWFLIDLVAAVPFDLLLVGSDTDETTTLIGLLKTARLLRLVRVARKIDRYSEYGAAVLILLMATFILIAHWLACIWYAIGNAEKSITAKNIGWLNSLAYDIQEPYFDNRTGGPSIKSRYITALYFTFTSLTSVGFGNVAPNTDAEKAFTICVMLVGSLMYASIFGNVSAIIQRLYSGTARYHTQMLRVREFIRFHQIPNPLRQRLEEYFQHAWTYTNGIDMSSLLKGFPECLQADICLHLNRKLLTTCAAFSDASPGCLRAFSLKFKTTHAPPGDILVHRGDVLTSLFFIARGSIEIQKGGNIIVVLGKNDIFGENPCIYPTLGKSNGVVRALTYCDIHKLHRDDLLDVLDAYPEFLESFVNNLVITYNMRDDAHSGVDIKHRYLRAKTSDKMRSSPDIPSIRIVGLRYKKQNVNTSVHKIKNDNSRDLNIFIENEIANYHLDLFENNS</sequence>
<dbReference type="InterPro" id="IPR014710">
    <property type="entry name" value="RmlC-like_jellyroll"/>
</dbReference>
<evidence type="ECO:0000256" key="5">
    <source>
        <dbReference type="ARBA" id="ARBA00022692"/>
    </source>
</evidence>
<feature type="transmembrane region" description="Helical" evidence="13">
    <location>
        <begin position="324"/>
        <end position="348"/>
    </location>
</feature>
<dbReference type="SUPFAM" id="SSF51206">
    <property type="entry name" value="cAMP-binding domain-like"/>
    <property type="match status" value="1"/>
</dbReference>
<organism evidence="15 18">
    <name type="scientific">Drosophila suzukii</name>
    <name type="common">Spotted-wing drosophila fruit fly</name>
    <dbReference type="NCBI Taxonomy" id="28584"/>
    <lineage>
        <taxon>Eukaryota</taxon>
        <taxon>Metazoa</taxon>
        <taxon>Ecdysozoa</taxon>
        <taxon>Arthropoda</taxon>
        <taxon>Hexapoda</taxon>
        <taxon>Insecta</taxon>
        <taxon>Pterygota</taxon>
        <taxon>Neoptera</taxon>
        <taxon>Endopterygota</taxon>
        <taxon>Diptera</taxon>
        <taxon>Brachycera</taxon>
        <taxon>Muscomorpha</taxon>
        <taxon>Ephydroidea</taxon>
        <taxon>Drosophilidae</taxon>
        <taxon>Drosophila</taxon>
        <taxon>Sophophora</taxon>
    </lineage>
</organism>
<dbReference type="RefSeq" id="XP_065719299.2">
    <property type="nucleotide sequence ID" value="XM_065863227.2"/>
</dbReference>
<feature type="transmembrane region" description="Helical" evidence="13">
    <location>
        <begin position="464"/>
        <end position="488"/>
    </location>
</feature>
<keyword evidence="9 13" id="KW-1133">Transmembrane helix</keyword>
<dbReference type="RefSeq" id="XP_065719302.1">
    <property type="nucleotide sequence ID" value="XM_065863230.1"/>
</dbReference>
<dbReference type="PANTHER" id="PTHR10217">
    <property type="entry name" value="VOLTAGE AND LIGAND GATED POTASSIUM CHANNEL"/>
    <property type="match status" value="1"/>
</dbReference>
<evidence type="ECO:0000256" key="1">
    <source>
        <dbReference type="ARBA" id="ARBA00004651"/>
    </source>
</evidence>
<feature type="domain" description="Cyclic nucleotide-binding" evidence="14">
    <location>
        <begin position="659"/>
        <end position="759"/>
    </location>
</feature>
<evidence type="ECO:0000256" key="10">
    <source>
        <dbReference type="ARBA" id="ARBA00023065"/>
    </source>
</evidence>
<evidence type="ECO:0000256" key="6">
    <source>
        <dbReference type="ARBA" id="ARBA00022826"/>
    </source>
</evidence>
<evidence type="ECO:0000256" key="4">
    <source>
        <dbReference type="ARBA" id="ARBA00022538"/>
    </source>
</evidence>
<dbReference type="GO" id="GO:0005242">
    <property type="term" value="F:inward rectifier potassium channel activity"/>
    <property type="evidence" value="ECO:0007669"/>
    <property type="project" value="TreeGrafter"/>
</dbReference>
<evidence type="ECO:0000256" key="9">
    <source>
        <dbReference type="ARBA" id="ARBA00022989"/>
    </source>
</evidence>
<dbReference type="Pfam" id="PF00027">
    <property type="entry name" value="cNMP_binding"/>
    <property type="match status" value="1"/>
</dbReference>
<dbReference type="InterPro" id="IPR000595">
    <property type="entry name" value="cNMP-bd_dom"/>
</dbReference>
<dbReference type="Proteomes" id="UP001652628">
    <property type="component" value="Chromosome 2R"/>
</dbReference>
<keyword evidence="4" id="KW-0633">Potassium transport</keyword>
<protein>
    <submittedName>
        <fullName evidence="16 17">Potassium voltage-gated channel unc-103 isoform X1</fullName>
    </submittedName>
    <submittedName>
        <fullName evidence="18">Potassium voltage-gated channel unc-103 isoform X2</fullName>
    </submittedName>
</protein>
<keyword evidence="2" id="KW-0813">Transport</keyword>
<keyword evidence="12" id="KW-0407">Ion channel</keyword>
<dbReference type="SMART" id="SM00100">
    <property type="entry name" value="cNMP"/>
    <property type="match status" value="1"/>
</dbReference>
<keyword evidence="7" id="KW-0851">Voltage-gated channel</keyword>
<dbReference type="FunFam" id="1.10.1200.260:FF:000001">
    <property type="entry name" value="Potassium voltage-gated channel subfamily H member 7"/>
    <property type="match status" value="1"/>
</dbReference>
<dbReference type="InterPro" id="IPR003938">
    <property type="entry name" value="K_chnl_volt-dep_EAG/ELK/ERG"/>
</dbReference>
<gene>
    <name evidence="16 17 18" type="primary">sei</name>
</gene>
<dbReference type="GeneID" id="118878888"/>
<dbReference type="CTD" id="37843"/>
<dbReference type="GO" id="GO:0042391">
    <property type="term" value="P:regulation of membrane potential"/>
    <property type="evidence" value="ECO:0007669"/>
    <property type="project" value="TreeGrafter"/>
</dbReference>
<dbReference type="FunFam" id="2.60.120.10:FF:000107">
    <property type="entry name" value="Potassium voltage-gated channel unc-103"/>
    <property type="match status" value="1"/>
</dbReference>
<dbReference type="AlphaFoldDB" id="A0AB40D7A5"/>
<dbReference type="InterPro" id="IPR050818">
    <property type="entry name" value="KCNH_animal-type"/>
</dbReference>
<keyword evidence="6" id="KW-0631">Potassium channel</keyword>
<comment type="subcellular location">
    <subcellularLocation>
        <location evidence="1">Cell membrane</location>
        <topology evidence="1">Multi-pass membrane protein</topology>
    </subcellularLocation>
</comment>